<dbReference type="EMBL" id="JBHUCZ010000003">
    <property type="protein sequence ID" value="MFD1567263.1"/>
    <property type="molecule type" value="Genomic_DNA"/>
</dbReference>
<comment type="caution">
    <text evidence="1">The sequence shown here is derived from an EMBL/GenBank/DDBJ whole genome shotgun (WGS) entry which is preliminary data.</text>
</comment>
<name>A0ABD6BRE8_9EURY</name>
<proteinExistence type="predicted"/>
<organism evidence="1 2">
    <name type="scientific">Halolamina litorea</name>
    <dbReference type="NCBI Taxonomy" id="1515593"/>
    <lineage>
        <taxon>Archaea</taxon>
        <taxon>Methanobacteriati</taxon>
        <taxon>Methanobacteriota</taxon>
        <taxon>Stenosarchaea group</taxon>
        <taxon>Halobacteria</taxon>
        <taxon>Halobacteriales</taxon>
        <taxon>Haloferacaceae</taxon>
    </lineage>
</organism>
<gene>
    <name evidence="1" type="ORF">ACFSAU_07140</name>
</gene>
<accession>A0ABD6BRE8</accession>
<evidence type="ECO:0000313" key="2">
    <source>
        <dbReference type="Proteomes" id="UP001597139"/>
    </source>
</evidence>
<keyword evidence="2" id="KW-1185">Reference proteome</keyword>
<protein>
    <submittedName>
        <fullName evidence="1">Uncharacterized protein</fullName>
    </submittedName>
</protein>
<reference evidence="1 2" key="1">
    <citation type="journal article" date="2019" name="Int. J. Syst. Evol. Microbiol.">
        <title>The Global Catalogue of Microorganisms (GCM) 10K type strain sequencing project: providing services to taxonomists for standard genome sequencing and annotation.</title>
        <authorList>
            <consortium name="The Broad Institute Genomics Platform"/>
            <consortium name="The Broad Institute Genome Sequencing Center for Infectious Disease"/>
            <person name="Wu L."/>
            <person name="Ma J."/>
        </authorList>
    </citation>
    <scope>NUCLEOTIDE SEQUENCE [LARGE SCALE GENOMIC DNA]</scope>
    <source>
        <strain evidence="1 2">CGMCC 1.12859</strain>
    </source>
</reference>
<evidence type="ECO:0000313" key="1">
    <source>
        <dbReference type="EMBL" id="MFD1567263.1"/>
    </source>
</evidence>
<sequence>MATHASADDPGPASLPETVPFDLRQLTRQSWKLGSRIVEDAERFGTWAHTGGGWTLAAFEATDETLILQLRTPVGRSRFYGATRAEFRNAVPRLTSSPDWERAEQA</sequence>
<dbReference type="Proteomes" id="UP001597139">
    <property type="component" value="Unassembled WGS sequence"/>
</dbReference>
<dbReference type="RefSeq" id="WP_267646241.1">
    <property type="nucleotide sequence ID" value="NZ_JANHGR010000001.1"/>
</dbReference>
<dbReference type="AlphaFoldDB" id="A0ABD6BRE8"/>